<feature type="region of interest" description="Disordered" evidence="1">
    <location>
        <begin position="21"/>
        <end position="66"/>
    </location>
</feature>
<reference evidence="3 4" key="1">
    <citation type="submission" date="2024-06" db="EMBL/GenBank/DDBJ databases">
        <authorList>
            <person name="Kaempfer P."/>
            <person name="Viver T."/>
        </authorList>
    </citation>
    <scope>NUCLEOTIDE SEQUENCE [LARGE SCALE GENOMIC DNA]</scope>
    <source>
        <strain evidence="3 4">ST-37</strain>
    </source>
</reference>
<evidence type="ECO:0000256" key="1">
    <source>
        <dbReference type="SAM" id="MobiDB-lite"/>
    </source>
</evidence>
<protein>
    <submittedName>
        <fullName evidence="3">Cytochrome C551</fullName>
    </submittedName>
</protein>
<gene>
    <name evidence="3" type="ORF">ABS765_09480</name>
</gene>
<evidence type="ECO:0000313" key="4">
    <source>
        <dbReference type="Proteomes" id="UP001629058"/>
    </source>
</evidence>
<accession>A0ABW8Y4H0</accession>
<keyword evidence="2" id="KW-0732">Signal</keyword>
<evidence type="ECO:0000256" key="2">
    <source>
        <dbReference type="SAM" id="SignalP"/>
    </source>
</evidence>
<dbReference type="Proteomes" id="UP001629058">
    <property type="component" value="Unassembled WGS sequence"/>
</dbReference>
<evidence type="ECO:0000313" key="3">
    <source>
        <dbReference type="EMBL" id="MFL9834256.1"/>
    </source>
</evidence>
<organism evidence="3 4">
    <name type="scientific">Chryseobacterium terrae</name>
    <dbReference type="NCBI Taxonomy" id="3163299"/>
    <lineage>
        <taxon>Bacteria</taxon>
        <taxon>Pseudomonadati</taxon>
        <taxon>Bacteroidota</taxon>
        <taxon>Flavobacteriia</taxon>
        <taxon>Flavobacteriales</taxon>
        <taxon>Weeksellaceae</taxon>
        <taxon>Chryseobacterium group</taxon>
        <taxon>Chryseobacterium</taxon>
    </lineage>
</organism>
<feature type="compositionally biased region" description="Polar residues" evidence="1">
    <location>
        <begin position="21"/>
        <end position="52"/>
    </location>
</feature>
<dbReference type="PROSITE" id="PS51257">
    <property type="entry name" value="PROKAR_LIPOPROTEIN"/>
    <property type="match status" value="1"/>
</dbReference>
<proteinExistence type="predicted"/>
<dbReference type="RefSeq" id="WP_408089914.1">
    <property type="nucleotide sequence ID" value="NZ_JBELPY010000005.1"/>
</dbReference>
<dbReference type="EMBL" id="JBELPY010000005">
    <property type="protein sequence ID" value="MFL9834256.1"/>
    <property type="molecule type" value="Genomic_DNA"/>
</dbReference>
<comment type="caution">
    <text evidence="3">The sequence shown here is derived from an EMBL/GenBank/DDBJ whole genome shotgun (WGS) entry which is preliminary data.</text>
</comment>
<sequence>MKKLILAAFAIGLFTASCGSKETQMNSENKDSMNVTADTPVTTDTMSMQNPDTMKMPVDSTMTPVK</sequence>
<name>A0ABW8Y4H0_9FLAO</name>
<feature type="signal peptide" evidence="2">
    <location>
        <begin position="1"/>
        <end position="19"/>
    </location>
</feature>
<keyword evidence="4" id="KW-1185">Reference proteome</keyword>
<feature type="chain" id="PRO_5046088772" evidence="2">
    <location>
        <begin position="20"/>
        <end position="66"/>
    </location>
</feature>